<accession>A0A166B5J7</accession>
<feature type="compositionally biased region" description="Polar residues" evidence="1">
    <location>
        <begin position="295"/>
        <end position="308"/>
    </location>
</feature>
<proteinExistence type="predicted"/>
<reference evidence="3 4" key="1">
    <citation type="journal article" date="2016" name="Mol. Biol. Evol.">
        <title>Comparative Genomics of Early-Diverging Mushroom-Forming Fungi Provides Insights into the Origins of Lignocellulose Decay Capabilities.</title>
        <authorList>
            <person name="Nagy L.G."/>
            <person name="Riley R."/>
            <person name="Tritt A."/>
            <person name="Adam C."/>
            <person name="Daum C."/>
            <person name="Floudas D."/>
            <person name="Sun H."/>
            <person name="Yadav J.S."/>
            <person name="Pangilinan J."/>
            <person name="Larsson K.H."/>
            <person name="Matsuura K."/>
            <person name="Barry K."/>
            <person name="Labutti K."/>
            <person name="Kuo R."/>
            <person name="Ohm R.A."/>
            <person name="Bhattacharya S.S."/>
            <person name="Shirouzu T."/>
            <person name="Yoshinaga Y."/>
            <person name="Martin F.M."/>
            <person name="Grigoriev I.V."/>
            <person name="Hibbett D.S."/>
        </authorList>
    </citation>
    <scope>NUCLEOTIDE SEQUENCE [LARGE SCALE GENOMIC DNA]</scope>
    <source>
        <strain evidence="3 4">HHB12029</strain>
    </source>
</reference>
<dbReference type="AlphaFoldDB" id="A0A166B5J7"/>
<evidence type="ECO:0000313" key="3">
    <source>
        <dbReference type="EMBL" id="KZV98059.1"/>
    </source>
</evidence>
<feature type="compositionally biased region" description="Basic and acidic residues" evidence="1">
    <location>
        <begin position="309"/>
        <end position="331"/>
    </location>
</feature>
<evidence type="ECO:0000313" key="4">
    <source>
        <dbReference type="Proteomes" id="UP000077266"/>
    </source>
</evidence>
<feature type="region of interest" description="Disordered" evidence="1">
    <location>
        <begin position="144"/>
        <end position="212"/>
    </location>
</feature>
<protein>
    <submittedName>
        <fullName evidence="3">Uncharacterized protein</fullName>
    </submittedName>
</protein>
<keyword evidence="2" id="KW-0472">Membrane</keyword>
<feature type="region of interest" description="Disordered" evidence="1">
    <location>
        <begin position="295"/>
        <end position="344"/>
    </location>
</feature>
<dbReference type="Proteomes" id="UP000077266">
    <property type="component" value="Unassembled WGS sequence"/>
</dbReference>
<feature type="compositionally biased region" description="Low complexity" evidence="1">
    <location>
        <begin position="181"/>
        <end position="212"/>
    </location>
</feature>
<evidence type="ECO:0000256" key="1">
    <source>
        <dbReference type="SAM" id="MobiDB-lite"/>
    </source>
</evidence>
<dbReference type="EMBL" id="KV425923">
    <property type="protein sequence ID" value="KZV98059.1"/>
    <property type="molecule type" value="Genomic_DNA"/>
</dbReference>
<keyword evidence="4" id="KW-1185">Reference proteome</keyword>
<gene>
    <name evidence="3" type="ORF">EXIGLDRAFT_832500</name>
</gene>
<evidence type="ECO:0000256" key="2">
    <source>
        <dbReference type="SAM" id="Phobius"/>
    </source>
</evidence>
<organism evidence="3 4">
    <name type="scientific">Exidia glandulosa HHB12029</name>
    <dbReference type="NCBI Taxonomy" id="1314781"/>
    <lineage>
        <taxon>Eukaryota</taxon>
        <taxon>Fungi</taxon>
        <taxon>Dikarya</taxon>
        <taxon>Basidiomycota</taxon>
        <taxon>Agaricomycotina</taxon>
        <taxon>Agaricomycetes</taxon>
        <taxon>Auriculariales</taxon>
        <taxon>Exidiaceae</taxon>
        <taxon>Exidia</taxon>
    </lineage>
</organism>
<name>A0A166B5J7_EXIGL</name>
<feature type="compositionally biased region" description="Low complexity" evidence="1">
    <location>
        <begin position="152"/>
        <end position="173"/>
    </location>
</feature>
<dbReference type="InParanoid" id="A0A166B5J7"/>
<sequence>MDGLAISGRLGAQASEWIPNGNVQLVDARSSLDCETAPSGKTLLTASRTNFTLGLRFFGIGVQIFGAFPTSSGSGGVSFIMDGVASSQVVYTGSTSTGCESQLLAQMRTPEQGHHVVTITPQAATVPVEVAFYSAFVWNPPLPTSTSGDTVAATRTSPASDTPSTSSTSAQADGAPPDPFPSNSRTASSPSSVSSGSIPSPSSTETNGSSSGDAAVTVLSATSGPGTATSTVTLANTASSVSDHTSGTVPAGLIVAAVLIPLLLLLLLWLAFILRKRRRRKAVLVTPLQVGAEATSDNNNIAGSAPSRSTEKGRMNVTPTRDESAGADESKLGTGRDASTMDADSDGAALVRAARRAGFTTETLLQSLNRVHKGGNDADADWEPPMYH</sequence>
<keyword evidence="2" id="KW-0812">Transmembrane</keyword>
<keyword evidence="2" id="KW-1133">Transmembrane helix</keyword>
<feature type="transmembrane region" description="Helical" evidence="2">
    <location>
        <begin position="251"/>
        <end position="274"/>
    </location>
</feature>